<dbReference type="OrthoDB" id="1118920at2"/>
<evidence type="ECO:0000259" key="1">
    <source>
        <dbReference type="Pfam" id="PF18134"/>
    </source>
</evidence>
<reference evidence="2 3" key="1">
    <citation type="submission" date="2019-01" db="EMBL/GenBank/DDBJ databases">
        <title>Complete genome sequencing of Aequorivita sp. H23M31.</title>
        <authorList>
            <person name="Bae J.-W."/>
        </authorList>
    </citation>
    <scope>NUCLEOTIDE SEQUENCE [LARGE SCALE GENOMIC DNA]</scope>
    <source>
        <strain evidence="2 3">H23M31</strain>
    </source>
</reference>
<evidence type="ECO:0000313" key="3">
    <source>
        <dbReference type="Proteomes" id="UP000285517"/>
    </source>
</evidence>
<dbReference type="InterPro" id="IPR043519">
    <property type="entry name" value="NT_sf"/>
</dbReference>
<name>A0A410G0L0_9FLAO</name>
<organism evidence="2 3">
    <name type="scientific">Aequorivita ciconiae</name>
    <dbReference type="NCBI Taxonomy" id="2494375"/>
    <lineage>
        <taxon>Bacteria</taxon>
        <taxon>Pseudomonadati</taxon>
        <taxon>Bacteroidota</taxon>
        <taxon>Flavobacteriia</taxon>
        <taxon>Flavobacteriales</taxon>
        <taxon>Flavobacteriaceae</taxon>
        <taxon>Aequorivita</taxon>
    </lineage>
</organism>
<dbReference type="Proteomes" id="UP000285517">
    <property type="component" value="Chromosome"/>
</dbReference>
<feature type="domain" description="Adenylyl/Guanylyl and SMODS C-terminal sensor" evidence="1">
    <location>
        <begin position="334"/>
        <end position="437"/>
    </location>
</feature>
<dbReference type="EMBL" id="CP034951">
    <property type="protein sequence ID" value="QAA80812.1"/>
    <property type="molecule type" value="Genomic_DNA"/>
</dbReference>
<accession>A0A410G0L0</accession>
<dbReference type="KEGG" id="aev:EI546_03295"/>
<evidence type="ECO:0000313" key="2">
    <source>
        <dbReference type="EMBL" id="QAA80812.1"/>
    </source>
</evidence>
<dbReference type="RefSeq" id="WP_128249207.1">
    <property type="nucleotide sequence ID" value="NZ_CP034951.1"/>
</dbReference>
<dbReference type="InterPro" id="IPR040511">
    <property type="entry name" value="AGS_C"/>
</dbReference>
<protein>
    <recommendedName>
        <fullName evidence="1">Adenylyl/Guanylyl and SMODS C-terminal sensor domain-containing protein</fullName>
    </recommendedName>
</protein>
<sequence>MAKNKIESFLRTFVKENISPKQEDISFVSEVYKSFTDVLGQGNCRQIGSLPRYTAIRPLHDLDVLYKISDENFDTQNSESFLKELLEQLERKYVNPTSYEIQTTVQTHSISFLFMNGEDEVFAVDIVPAKVWGKNEFNDDTFLVPEIVQYRSHRKKQEFYYKLQASHQQMKWIKTDPLGYIAVASEINKINDDFRKSVKFIKGWKNTCKEKNENFRLKSFHLEQLITIQLLENEDQTIFDTIFQLLTELKENLKAPCIRDRADHSKFIDQYVAELTDVEIATIYQGIDSILKSFEEFDGDVNSLMNAHYYARGEQEEFLFDRKIPVLIDDSIIFTIDGLIKNSRAGEYILTLSKNLWHIERENSIKFFVAANNSSFYNYLWKIKNDQNCEEVRGDISKDYQDEHHEDTKYFGGHYALGYLISNDVCIAKSRADVIIRKPFRPKSRYHR</sequence>
<dbReference type="Pfam" id="PF18134">
    <property type="entry name" value="AGS_C"/>
    <property type="match status" value="1"/>
</dbReference>
<dbReference type="SUPFAM" id="SSF81301">
    <property type="entry name" value="Nucleotidyltransferase"/>
    <property type="match status" value="1"/>
</dbReference>
<gene>
    <name evidence="2" type="ORF">EI546_03295</name>
</gene>
<keyword evidence="3" id="KW-1185">Reference proteome</keyword>
<proteinExistence type="predicted"/>
<dbReference type="AlphaFoldDB" id="A0A410G0L0"/>